<dbReference type="Gene3D" id="1.10.10.10">
    <property type="entry name" value="Winged helix-like DNA-binding domain superfamily/Winged helix DNA-binding domain"/>
    <property type="match status" value="1"/>
</dbReference>
<proteinExistence type="predicted"/>
<dbReference type="SUPFAM" id="SSF46785">
    <property type="entry name" value="Winged helix' DNA-binding domain"/>
    <property type="match status" value="1"/>
</dbReference>
<keyword evidence="3" id="KW-0804">Transcription</keyword>
<evidence type="ECO:0000259" key="5">
    <source>
        <dbReference type="PROSITE" id="PS51118"/>
    </source>
</evidence>
<feature type="domain" description="HTH hxlR-type" evidence="5">
    <location>
        <begin position="12"/>
        <end position="114"/>
    </location>
</feature>
<evidence type="ECO:0000313" key="6">
    <source>
        <dbReference type="EMBL" id="MFD0739805.1"/>
    </source>
</evidence>
<dbReference type="PANTHER" id="PTHR33204:SF37">
    <property type="entry name" value="HTH-TYPE TRANSCRIPTIONAL REGULATOR YODB"/>
    <property type="match status" value="1"/>
</dbReference>
<keyword evidence="2" id="KW-0238">DNA-binding</keyword>
<gene>
    <name evidence="6" type="ORF">ACFQZQ_10980</name>
</gene>
<dbReference type="PANTHER" id="PTHR33204">
    <property type="entry name" value="TRANSCRIPTIONAL REGULATOR, MARR FAMILY"/>
    <property type="match status" value="1"/>
</dbReference>
<evidence type="ECO:0000256" key="2">
    <source>
        <dbReference type="ARBA" id="ARBA00023125"/>
    </source>
</evidence>
<feature type="compositionally biased region" description="Low complexity" evidence="4">
    <location>
        <begin position="118"/>
        <end position="133"/>
    </location>
</feature>
<evidence type="ECO:0000256" key="1">
    <source>
        <dbReference type="ARBA" id="ARBA00023015"/>
    </source>
</evidence>
<keyword evidence="7" id="KW-1185">Reference proteome</keyword>
<evidence type="ECO:0000256" key="3">
    <source>
        <dbReference type="ARBA" id="ARBA00023163"/>
    </source>
</evidence>
<evidence type="ECO:0000256" key="4">
    <source>
        <dbReference type="SAM" id="MobiDB-lite"/>
    </source>
</evidence>
<evidence type="ECO:0000313" key="7">
    <source>
        <dbReference type="Proteomes" id="UP001597090"/>
    </source>
</evidence>
<dbReference type="InterPro" id="IPR036390">
    <property type="entry name" value="WH_DNA-bd_sf"/>
</dbReference>
<protein>
    <submittedName>
        <fullName evidence="6">Winged helix-turn-helix transcriptional regulator</fullName>
    </submittedName>
</protein>
<dbReference type="RefSeq" id="WP_386812833.1">
    <property type="nucleotide sequence ID" value="NZ_JBHTIH010000004.1"/>
</dbReference>
<sequence length="133" mass="14812">MKSLAKRDIAADPTQRVYRCLEDVIGCKWSVSVLLALHDGVRRPGELVRHIPGLSTKVLNERLRKLGHYGLIEQHRYPEVPPRTEYTLTAFGQALLALVGQIRELDRGRQRDSRAIQSPAGTSSSSAAPSTKR</sequence>
<dbReference type="PROSITE" id="PS51118">
    <property type="entry name" value="HTH_HXLR"/>
    <property type="match status" value="1"/>
</dbReference>
<dbReference type="EMBL" id="JBHTIH010000004">
    <property type="protein sequence ID" value="MFD0739805.1"/>
    <property type="molecule type" value="Genomic_DNA"/>
</dbReference>
<dbReference type="InterPro" id="IPR036388">
    <property type="entry name" value="WH-like_DNA-bd_sf"/>
</dbReference>
<dbReference type="Pfam" id="PF01638">
    <property type="entry name" value="HxlR"/>
    <property type="match status" value="1"/>
</dbReference>
<accession>A0ABW2YNM2</accession>
<keyword evidence="1" id="KW-0805">Transcription regulation</keyword>
<name>A0ABW2YNM2_9GAMM</name>
<comment type="caution">
    <text evidence="6">The sequence shown here is derived from an EMBL/GenBank/DDBJ whole genome shotgun (WGS) entry which is preliminary data.</text>
</comment>
<organism evidence="6 7">
    <name type="scientific">Lysobacter koreensis</name>
    <dbReference type="NCBI Taxonomy" id="266122"/>
    <lineage>
        <taxon>Bacteria</taxon>
        <taxon>Pseudomonadati</taxon>
        <taxon>Pseudomonadota</taxon>
        <taxon>Gammaproteobacteria</taxon>
        <taxon>Lysobacterales</taxon>
        <taxon>Lysobacteraceae</taxon>
        <taxon>Lysobacter</taxon>
    </lineage>
</organism>
<dbReference type="Proteomes" id="UP001597090">
    <property type="component" value="Unassembled WGS sequence"/>
</dbReference>
<dbReference type="InterPro" id="IPR002577">
    <property type="entry name" value="HTH_HxlR"/>
</dbReference>
<reference evidence="7" key="1">
    <citation type="journal article" date="2019" name="Int. J. Syst. Evol. Microbiol.">
        <title>The Global Catalogue of Microorganisms (GCM) 10K type strain sequencing project: providing services to taxonomists for standard genome sequencing and annotation.</title>
        <authorList>
            <consortium name="The Broad Institute Genomics Platform"/>
            <consortium name="The Broad Institute Genome Sequencing Center for Infectious Disease"/>
            <person name="Wu L."/>
            <person name="Ma J."/>
        </authorList>
    </citation>
    <scope>NUCLEOTIDE SEQUENCE [LARGE SCALE GENOMIC DNA]</scope>
    <source>
        <strain evidence="7">CCUG 55491</strain>
    </source>
</reference>
<feature type="region of interest" description="Disordered" evidence="4">
    <location>
        <begin position="108"/>
        <end position="133"/>
    </location>
</feature>